<gene>
    <name evidence="1" type="ORF">DT065_12995</name>
</gene>
<evidence type="ECO:0000313" key="2">
    <source>
        <dbReference type="Proteomes" id="UP000252100"/>
    </source>
</evidence>
<protein>
    <submittedName>
        <fullName evidence="1">Uncharacterized protein</fullName>
    </submittedName>
</protein>
<reference evidence="1 2" key="1">
    <citation type="journal article" date="2018" name="J. Microbiol.">
        <title>Salicibibacter kimchii gen. nov., sp. nov., a moderately halophilic and alkalitolerant bacterium in the family Bacillaceae, isolated from kimchi.</title>
        <authorList>
            <person name="Jang J.Y."/>
            <person name="Oh Y.J."/>
            <person name="Lim S.K."/>
            <person name="Park H.K."/>
            <person name="Lee C."/>
            <person name="Kim J.Y."/>
            <person name="Lee M.A."/>
            <person name="Choi H.J."/>
        </authorList>
    </citation>
    <scope>NUCLEOTIDE SEQUENCE [LARGE SCALE GENOMIC DNA]</scope>
    <source>
        <strain evidence="1 2">NKC1-1</strain>
    </source>
</reference>
<dbReference type="RefSeq" id="WP_114374110.1">
    <property type="nucleotide sequence ID" value="NZ_CP031092.1"/>
</dbReference>
<sequence length="76" mass="9084">MNPVAERLIVLVLEADKRTLTQTELVELNESKQYFDNFFWEYEKLNVMSYVASETNDYKWQHDILERVEQLKGGRA</sequence>
<dbReference type="InterPro" id="IPR056084">
    <property type="entry name" value="DUF7667"/>
</dbReference>
<name>A0A345C0U9_9BACI</name>
<accession>A0A345C0U9</accession>
<dbReference type="AlphaFoldDB" id="A0A345C0U9"/>
<organism evidence="1 2">
    <name type="scientific">Salicibibacter kimchii</name>
    <dbReference type="NCBI Taxonomy" id="2099786"/>
    <lineage>
        <taxon>Bacteria</taxon>
        <taxon>Bacillati</taxon>
        <taxon>Bacillota</taxon>
        <taxon>Bacilli</taxon>
        <taxon>Bacillales</taxon>
        <taxon>Bacillaceae</taxon>
        <taxon>Salicibibacter</taxon>
    </lineage>
</organism>
<keyword evidence="2" id="KW-1185">Reference proteome</keyword>
<evidence type="ECO:0000313" key="1">
    <source>
        <dbReference type="EMBL" id="AXF56830.1"/>
    </source>
</evidence>
<proteinExistence type="predicted"/>
<dbReference type="KEGG" id="rue:DT065_12995"/>
<dbReference type="Pfam" id="PF24704">
    <property type="entry name" value="DUF7667"/>
    <property type="match status" value="1"/>
</dbReference>
<dbReference type="Proteomes" id="UP000252100">
    <property type="component" value="Chromosome"/>
</dbReference>
<dbReference type="OrthoDB" id="2969567at2"/>
<dbReference type="EMBL" id="CP031092">
    <property type="protein sequence ID" value="AXF56830.1"/>
    <property type="molecule type" value="Genomic_DNA"/>
</dbReference>